<reference evidence="2" key="1">
    <citation type="submission" date="2019-08" db="EMBL/GenBank/DDBJ databases">
        <authorList>
            <person name="Kucharzyk K."/>
            <person name="Murdoch R.W."/>
            <person name="Higgins S."/>
            <person name="Loffler F."/>
        </authorList>
    </citation>
    <scope>NUCLEOTIDE SEQUENCE</scope>
</reference>
<keyword evidence="2" id="KW-0624">Polysaccharide degradation</keyword>
<keyword evidence="2" id="KW-0858">Xylan degradation</keyword>
<dbReference type="Pfam" id="PF00395">
    <property type="entry name" value="SLH"/>
    <property type="match status" value="3"/>
</dbReference>
<dbReference type="InterPro" id="IPR001119">
    <property type="entry name" value="SLH_dom"/>
</dbReference>
<dbReference type="AlphaFoldDB" id="A0A645FLR0"/>
<feature type="domain" description="SLH" evidence="1">
    <location>
        <begin position="167"/>
        <end position="222"/>
    </location>
</feature>
<dbReference type="GO" id="GO:0031176">
    <property type="term" value="F:endo-1,4-beta-xylanase activity"/>
    <property type="evidence" value="ECO:0007669"/>
    <property type="project" value="UniProtKB-EC"/>
</dbReference>
<proteinExistence type="predicted"/>
<gene>
    <name evidence="2" type="primary">xynA1_10</name>
    <name evidence="2" type="ORF">SDC9_162679</name>
</gene>
<protein>
    <submittedName>
        <fullName evidence="2">Endo-1,4-beta-xylanase A</fullName>
        <ecNumber evidence="2">3.2.1.8</ecNumber>
    </submittedName>
</protein>
<sequence>MPYKDYYGDVTIKYTGYNVDGDAFNGTIEIEVVSMPETEGSVYFKDVTKDYSWAASQIDSLYEKKVVSGIGNGNYGPSQNMSRGDFMLMIYRALDLTANTSGNFSDVPKDSYYYKAIATAKALGIAKGSNNMFMPTSSITREDAFVLVDRALRTEGTRLSVGDYDDLSQFKDRKTVSDYAVTSVATLVKAGIIKGTNSNINPKAFISRAEMAIILYRVLELE</sequence>
<accession>A0A645FLR0</accession>
<feature type="domain" description="SLH" evidence="1">
    <location>
        <begin position="105"/>
        <end position="162"/>
    </location>
</feature>
<comment type="caution">
    <text evidence="2">The sequence shown here is derived from an EMBL/GenBank/DDBJ whole genome shotgun (WGS) entry which is preliminary data.</text>
</comment>
<keyword evidence="2" id="KW-0378">Hydrolase</keyword>
<keyword evidence="2" id="KW-0119">Carbohydrate metabolism</keyword>
<name>A0A645FLR0_9ZZZZ</name>
<keyword evidence="2" id="KW-0326">Glycosidase</keyword>
<dbReference type="EMBL" id="VSSQ01062096">
    <property type="protein sequence ID" value="MPN15348.1"/>
    <property type="molecule type" value="Genomic_DNA"/>
</dbReference>
<dbReference type="InterPro" id="IPR051465">
    <property type="entry name" value="Cell_Envelope_Struct_Comp"/>
</dbReference>
<dbReference type="PROSITE" id="PS51272">
    <property type="entry name" value="SLH"/>
    <property type="match status" value="3"/>
</dbReference>
<feature type="domain" description="SLH" evidence="1">
    <location>
        <begin position="41"/>
        <end position="104"/>
    </location>
</feature>
<dbReference type="GO" id="GO:0045493">
    <property type="term" value="P:xylan catabolic process"/>
    <property type="evidence" value="ECO:0007669"/>
    <property type="project" value="UniProtKB-KW"/>
</dbReference>
<dbReference type="PANTHER" id="PTHR43308">
    <property type="entry name" value="OUTER MEMBRANE PROTEIN ALPHA-RELATED"/>
    <property type="match status" value="1"/>
</dbReference>
<organism evidence="2">
    <name type="scientific">bioreactor metagenome</name>
    <dbReference type="NCBI Taxonomy" id="1076179"/>
    <lineage>
        <taxon>unclassified sequences</taxon>
        <taxon>metagenomes</taxon>
        <taxon>ecological metagenomes</taxon>
    </lineage>
</organism>
<evidence type="ECO:0000313" key="2">
    <source>
        <dbReference type="EMBL" id="MPN15348.1"/>
    </source>
</evidence>
<dbReference type="EC" id="3.2.1.8" evidence="2"/>
<evidence type="ECO:0000259" key="1">
    <source>
        <dbReference type="PROSITE" id="PS51272"/>
    </source>
</evidence>